<dbReference type="InterPro" id="IPR036890">
    <property type="entry name" value="HATPase_C_sf"/>
</dbReference>
<dbReference type="CDD" id="cd00130">
    <property type="entry name" value="PAS"/>
    <property type="match status" value="1"/>
</dbReference>
<evidence type="ECO:0000256" key="2">
    <source>
        <dbReference type="ARBA" id="ARBA00022543"/>
    </source>
</evidence>
<evidence type="ECO:0000256" key="8">
    <source>
        <dbReference type="SAM" id="Coils"/>
    </source>
</evidence>
<gene>
    <name evidence="14" type="primary">PHYX2</name>
</gene>
<dbReference type="InterPro" id="IPR003661">
    <property type="entry name" value="HisK_dim/P_dom"/>
</dbReference>
<dbReference type="InterPro" id="IPR003594">
    <property type="entry name" value="HATPase_dom"/>
</dbReference>
<keyword evidence="2" id="KW-0600">Photoreceptor protein</keyword>
<dbReference type="InterPro" id="IPR001294">
    <property type="entry name" value="Phytochrome"/>
</dbReference>
<dbReference type="GO" id="GO:0000155">
    <property type="term" value="F:phosphorelay sensor kinase activity"/>
    <property type="evidence" value="ECO:0007669"/>
    <property type="project" value="InterPro"/>
</dbReference>
<dbReference type="SUPFAM" id="SSF55785">
    <property type="entry name" value="PYP-like sensor domain (PAS domain)"/>
    <property type="match status" value="3"/>
</dbReference>
<dbReference type="InterPro" id="IPR005467">
    <property type="entry name" value="His_kinase_dom"/>
</dbReference>
<dbReference type="Gene3D" id="3.30.450.40">
    <property type="match status" value="1"/>
</dbReference>
<evidence type="ECO:0000256" key="5">
    <source>
        <dbReference type="ARBA" id="ARBA00022991"/>
    </source>
</evidence>
<dbReference type="GO" id="GO:0006355">
    <property type="term" value="P:regulation of DNA-templated transcription"/>
    <property type="evidence" value="ECO:0007669"/>
    <property type="project" value="InterPro"/>
</dbReference>
<keyword evidence="5" id="KW-0157">Chromophore</keyword>
<evidence type="ECO:0000256" key="6">
    <source>
        <dbReference type="ARBA" id="ARBA00023012"/>
    </source>
</evidence>
<dbReference type="SMART" id="SM00387">
    <property type="entry name" value="HATPase_c"/>
    <property type="match status" value="1"/>
</dbReference>
<dbReference type="Pfam" id="PF00360">
    <property type="entry name" value="PHY"/>
    <property type="match status" value="1"/>
</dbReference>
<sequence length="1429" mass="156865">MTRFGLRPWARKTLRRAYTAADAELNESFEETASVGEPTNWHYKQAVVQQSYSILHPNYERPVKPQQECSTAKVASYIQHVQRPGFIQAHGTMLLLEEKTLKIQAYGENLFKFLDAEAEGDQPVLGRDARTLFSAKTAGILENACNSQDLALVNPLEVATSHQGRPLYAILHKVPEGVIIDIEAIGAEDWETARAKAAELHMIAGEAIMRLKALPPRDIRMLCDTVVQDVRKITGYDRVMVYKFHEDEHGEVFAEAQEGWLPTLLGLHYPANDIPQANRKLFVEVKVRMITDMNGEDVKVIQDPSLAAPVLLSKSTLRGVAGCHKQYSRNMGLQATLAMAVVVKGKGSHDYSHLYGLVVCHHHSGARAISYPQRYAADFLVQAFAMQLSMELEEMEDLKERQRMQTQVVLWDMVARENPLGLIKQSPNIMDLIPSDGAVFMNRRQVLTIGTCPSQQQVVRIASWLLENEGSMLENGRFATSSLEMSGFDLSEELKPHVCGLLAVRIAGGDFLMWFRPGHAKTTLWAGAKDTHAVIPGSTENPRSSFEAWLEVAKHTCEEWDQSDLDAAQSLKFIIRDTLPEYSVGPTPDVQEHLLQERRNIQQQLTDVDRQLQAEMEKSLTPIVGLSGAGYIVSWNPKMAEITKMPREDVLQLDFVADMVQKSDQEKLSDILEGYADVDDDEPVEVGLMARSREDGPQDRLVVFLFKFYYHHDMNGNVLSIRMLGEDITWLKNSLSPNTDDEEYQQQLLNSNVKAFAIDSRWNITAWTPELEKLSGLKMNQVMGRRLIHDVLSSAPKIRVASQESLIPFEVSLVRALHGADTWNHELRFQTWDGKQMDTLMHIISRKDENGRLLGVTCYVQDMLEQRLAENALALKMVAETALKTKTMQLATLCHEIRNPLNGILSSIDFMSGTQLTHEQSELVSATTRCGRYLRHIVDDVLDLSKIEEGKLEVASELYSCAQILDTVLAQEVDAVQEKDLTLYASMDPILSGMFVMGDFVRVQQVVANFMRNAVDYTEKGWIEIKLMAEGAAQPGHFCFSYSVSDTGRGMSQAQLQELFQMPSVEKKKDRADESSPFSSMGLGLVVCCRIASLIGGTVSCSSQEGVGSCFTLTMELPIGFPPSSEPGFSGPFGNTPGVLSNHKGVIYTLVGEWSTPEEIAAATVVSPTLNRVLANSSSPSTTTSLNRNNSSAAPSVAGSSNALPCGKLGEAPASESLPRVSSSNGVLPLAVVFGHAAGGAGIGGSGEQWHPDECAGEVPYLQGGVASEDGPETSKPGASAYVSHSGDSSVLGLIDKAADLTLDKSQTGSSACSVEVDGPGQSASAKSHVVKRHPLGRFLLGSSVDDKVRAVEAAYRGKVRVNVEKEVVEEEEVAVLISLAVEHEVSGEAVASILHWSSVQRAGSLGENLRMATENAIREALAKCLEGT</sequence>
<evidence type="ECO:0000256" key="7">
    <source>
        <dbReference type="ARBA" id="ARBA00023170"/>
    </source>
</evidence>
<evidence type="ECO:0000259" key="13">
    <source>
        <dbReference type="PROSITE" id="PS50113"/>
    </source>
</evidence>
<dbReference type="Gene3D" id="3.30.450.270">
    <property type="match status" value="1"/>
</dbReference>
<keyword evidence="8" id="KW-0175">Coiled coil</keyword>
<dbReference type="Gene3D" id="3.30.565.10">
    <property type="entry name" value="Histidine kinase-like ATPase, C-terminal domain"/>
    <property type="match status" value="1"/>
</dbReference>
<accession>A0A0K0NQU0</accession>
<dbReference type="SMART" id="SM00388">
    <property type="entry name" value="HisKA"/>
    <property type="match status" value="1"/>
</dbReference>
<evidence type="ECO:0000259" key="12">
    <source>
        <dbReference type="PROSITE" id="PS50112"/>
    </source>
</evidence>
<dbReference type="CDD" id="cd00082">
    <property type="entry name" value="HisKA"/>
    <property type="match status" value="1"/>
</dbReference>
<dbReference type="Pfam" id="PF02518">
    <property type="entry name" value="HATPase_c"/>
    <property type="match status" value="1"/>
</dbReference>
<feature type="compositionally biased region" description="Low complexity" evidence="9">
    <location>
        <begin position="1176"/>
        <end position="1194"/>
    </location>
</feature>
<proteinExistence type="evidence at transcript level"/>
<evidence type="ECO:0000259" key="11">
    <source>
        <dbReference type="PROSITE" id="PS50109"/>
    </source>
</evidence>
<feature type="non-terminal residue" evidence="14">
    <location>
        <position position="1"/>
    </location>
</feature>
<keyword evidence="7" id="KW-0675">Receptor</keyword>
<keyword evidence="4" id="KW-0716">Sensory transduction</keyword>
<dbReference type="PANTHER" id="PTHR45339:SF1">
    <property type="entry name" value="HYBRID SIGNAL TRANSDUCTION HISTIDINE KINASE J"/>
    <property type="match status" value="1"/>
</dbReference>
<dbReference type="InterPro" id="IPR000700">
    <property type="entry name" value="PAS-assoc_C"/>
</dbReference>
<dbReference type="SUPFAM" id="SSF55874">
    <property type="entry name" value="ATPase domain of HSP90 chaperone/DNA topoisomerase II/histidine kinase"/>
    <property type="match status" value="1"/>
</dbReference>
<dbReference type="PROSITE" id="PS50046">
    <property type="entry name" value="PHYTOCHROME_2"/>
    <property type="match status" value="1"/>
</dbReference>
<name>A0A0K0NQU0_COLIR</name>
<dbReference type="EMBL" id="KT072036">
    <property type="protein sequence ID" value="AKN34548.1"/>
    <property type="molecule type" value="mRNA"/>
</dbReference>
<dbReference type="InterPro" id="IPR013654">
    <property type="entry name" value="PAS_2"/>
</dbReference>
<feature type="domain" description="Histidine kinase" evidence="11">
    <location>
        <begin position="892"/>
        <end position="1119"/>
    </location>
</feature>
<evidence type="ECO:0000256" key="1">
    <source>
        <dbReference type="ARBA" id="ARBA00011738"/>
    </source>
</evidence>
<feature type="domain" description="PAC" evidence="13">
    <location>
        <begin position="823"/>
        <end position="875"/>
    </location>
</feature>
<evidence type="ECO:0000256" key="4">
    <source>
        <dbReference type="ARBA" id="ARBA00022606"/>
    </source>
</evidence>
<dbReference type="SUPFAM" id="SSF47384">
    <property type="entry name" value="Homodimeric domain of signal transducing histidine kinase"/>
    <property type="match status" value="1"/>
</dbReference>
<dbReference type="Gene3D" id="3.30.450.20">
    <property type="entry name" value="PAS domain"/>
    <property type="match status" value="3"/>
</dbReference>
<dbReference type="SMART" id="SM00065">
    <property type="entry name" value="GAF"/>
    <property type="match status" value="1"/>
</dbReference>
<dbReference type="Gene3D" id="1.10.287.130">
    <property type="match status" value="1"/>
</dbReference>
<dbReference type="InterPro" id="IPR029016">
    <property type="entry name" value="GAF-like_dom_sf"/>
</dbReference>
<evidence type="ECO:0000313" key="14">
    <source>
        <dbReference type="EMBL" id="AKN34548.1"/>
    </source>
</evidence>
<comment type="subunit">
    <text evidence="1">Homodimer.</text>
</comment>
<keyword evidence="3" id="KW-0597">Phosphoprotein</keyword>
<dbReference type="Pfam" id="PF00512">
    <property type="entry name" value="HisKA"/>
    <property type="match status" value="1"/>
</dbReference>
<dbReference type="InterPro" id="IPR003018">
    <property type="entry name" value="GAF"/>
</dbReference>
<evidence type="ECO:0000256" key="9">
    <source>
        <dbReference type="SAM" id="MobiDB-lite"/>
    </source>
</evidence>
<feature type="region of interest" description="Disordered" evidence="9">
    <location>
        <begin position="1176"/>
        <end position="1204"/>
    </location>
</feature>
<dbReference type="InterPro" id="IPR016132">
    <property type="entry name" value="Phyto_chromo_attachment"/>
</dbReference>
<dbReference type="Pfam" id="PF08446">
    <property type="entry name" value="PAS_2"/>
    <property type="match status" value="1"/>
</dbReference>
<dbReference type="PRINTS" id="PR01033">
    <property type="entry name" value="PHYTOCHROME"/>
</dbReference>
<feature type="domain" description="PAS" evidence="12">
    <location>
        <begin position="608"/>
        <end position="679"/>
    </location>
</feature>
<dbReference type="GO" id="GO:0009584">
    <property type="term" value="P:detection of visible light"/>
    <property type="evidence" value="ECO:0007669"/>
    <property type="project" value="InterPro"/>
</dbReference>
<dbReference type="InterPro" id="IPR000014">
    <property type="entry name" value="PAS"/>
</dbReference>
<evidence type="ECO:0000256" key="3">
    <source>
        <dbReference type="ARBA" id="ARBA00022553"/>
    </source>
</evidence>
<feature type="coiled-coil region" evidence="8">
    <location>
        <begin position="591"/>
        <end position="618"/>
    </location>
</feature>
<reference evidence="14" key="1">
    <citation type="journal article" date="2015" name="Nat. Commun.">
        <title>Phytochrome diversity in green plants and the origin of canonical plant phytochromes.</title>
        <authorList>
            <person name="Li F.W."/>
            <person name="Melkonian M."/>
            <person name="Rothfels C.J."/>
            <person name="Villarreal J.C."/>
            <person name="Stevenson D.W."/>
            <person name="Graham S.W."/>
            <person name="Wong G.K."/>
            <person name="Pryer K.M."/>
            <person name="Mathews S."/>
        </authorList>
    </citation>
    <scope>NUCLEOTIDE SEQUENCE</scope>
    <source>
        <strain evidence="14">QPDY</strain>
    </source>
</reference>
<feature type="domain" description="PAS" evidence="12">
    <location>
        <begin position="740"/>
        <end position="792"/>
    </location>
</feature>
<dbReference type="InterPro" id="IPR036097">
    <property type="entry name" value="HisK_dim/P_sf"/>
</dbReference>
<dbReference type="PROSITE" id="PS50112">
    <property type="entry name" value="PAS"/>
    <property type="match status" value="2"/>
</dbReference>
<dbReference type="PROSITE" id="PS50113">
    <property type="entry name" value="PAC"/>
    <property type="match status" value="1"/>
</dbReference>
<dbReference type="Pfam" id="PF13426">
    <property type="entry name" value="PAS_9"/>
    <property type="match status" value="2"/>
</dbReference>
<dbReference type="InterPro" id="IPR035965">
    <property type="entry name" value="PAS-like_dom_sf"/>
</dbReference>
<evidence type="ECO:0000259" key="10">
    <source>
        <dbReference type="PROSITE" id="PS50046"/>
    </source>
</evidence>
<dbReference type="PANTHER" id="PTHR45339">
    <property type="entry name" value="HYBRID SIGNAL TRANSDUCTION HISTIDINE KINASE J"/>
    <property type="match status" value="1"/>
</dbReference>
<reference evidence="14" key="2">
    <citation type="submission" date="2015-06" db="EMBL/GenBank/DDBJ databases">
        <authorList>
            <person name="Hoefler B.C."/>
            <person name="Straight P.D."/>
        </authorList>
    </citation>
    <scope>NUCLEOTIDE SEQUENCE</scope>
    <source>
        <strain evidence="14">QPDY</strain>
    </source>
</reference>
<protein>
    <submittedName>
        <fullName evidence="14">Phytochrome</fullName>
    </submittedName>
</protein>
<dbReference type="GO" id="GO:0009881">
    <property type="term" value="F:photoreceptor activity"/>
    <property type="evidence" value="ECO:0007669"/>
    <property type="project" value="UniProtKB-KW"/>
</dbReference>
<feature type="domain" description="Phytochrome chromophore attachment site" evidence="10">
    <location>
        <begin position="218"/>
        <end position="382"/>
    </location>
</feature>
<keyword evidence="6" id="KW-0902">Two-component regulatory system</keyword>
<dbReference type="SUPFAM" id="SSF55781">
    <property type="entry name" value="GAF domain-like"/>
    <property type="match status" value="2"/>
</dbReference>
<dbReference type="InterPro" id="IPR013515">
    <property type="entry name" value="Phytochrome_cen-reg"/>
</dbReference>
<dbReference type="InterPro" id="IPR043150">
    <property type="entry name" value="Phytochrome_PHY_sf"/>
</dbReference>
<dbReference type="Pfam" id="PF01590">
    <property type="entry name" value="GAF"/>
    <property type="match status" value="1"/>
</dbReference>
<dbReference type="PROSITE" id="PS50109">
    <property type="entry name" value="HIS_KIN"/>
    <property type="match status" value="1"/>
</dbReference>
<organism evidence="14">
    <name type="scientific">Coleochaete irregularis</name>
    <name type="common">Charophycean green alga</name>
    <dbReference type="NCBI Taxonomy" id="187194"/>
    <lineage>
        <taxon>Eukaryota</taxon>
        <taxon>Viridiplantae</taxon>
        <taxon>Streptophyta</taxon>
        <taxon>Coleochaetophyceae</taxon>
        <taxon>Coleochaetales</taxon>
        <taxon>Coleochaetaceae</taxon>
        <taxon>Coleochaete</taxon>
    </lineage>
</organism>